<reference evidence="1" key="1">
    <citation type="submission" date="2019-08" db="EMBL/GenBank/DDBJ databases">
        <authorList>
            <person name="Kucharzyk K."/>
            <person name="Murdoch R.W."/>
            <person name="Higgins S."/>
            <person name="Loffler F."/>
        </authorList>
    </citation>
    <scope>NUCLEOTIDE SEQUENCE</scope>
</reference>
<organism evidence="1">
    <name type="scientific">bioreactor metagenome</name>
    <dbReference type="NCBI Taxonomy" id="1076179"/>
    <lineage>
        <taxon>unclassified sequences</taxon>
        <taxon>metagenomes</taxon>
        <taxon>ecological metagenomes</taxon>
    </lineage>
</organism>
<dbReference type="EMBL" id="VSSQ01058050">
    <property type="protein sequence ID" value="MPN11788.1"/>
    <property type="molecule type" value="Genomic_DNA"/>
</dbReference>
<sequence>MNWTEIVSKIPLCCGVQMTDCCCSFFEIIKKVCASGINSSGKCNVRRGKKSVGTCDLAMRTLTVIELSR</sequence>
<dbReference type="AlphaFoldDB" id="A0A645FBQ0"/>
<proteinExistence type="predicted"/>
<gene>
    <name evidence="1" type="ORF">SDC9_159096</name>
</gene>
<name>A0A645FBQ0_9ZZZZ</name>
<evidence type="ECO:0000313" key="1">
    <source>
        <dbReference type="EMBL" id="MPN11788.1"/>
    </source>
</evidence>
<comment type="caution">
    <text evidence="1">The sequence shown here is derived from an EMBL/GenBank/DDBJ whole genome shotgun (WGS) entry which is preliminary data.</text>
</comment>
<protein>
    <submittedName>
        <fullName evidence="1">Uncharacterized protein</fullName>
    </submittedName>
</protein>
<accession>A0A645FBQ0</accession>